<comment type="caution">
    <text evidence="2">The sequence shown here is derived from an EMBL/GenBank/DDBJ whole genome shotgun (WGS) entry which is preliminary data.</text>
</comment>
<feature type="compositionally biased region" description="Basic and acidic residues" evidence="1">
    <location>
        <begin position="7"/>
        <end position="18"/>
    </location>
</feature>
<keyword evidence="3" id="KW-1185">Reference proteome</keyword>
<evidence type="ECO:0000313" key="2">
    <source>
        <dbReference type="EMBL" id="KRZ15270.1"/>
    </source>
</evidence>
<feature type="region of interest" description="Disordered" evidence="1">
    <location>
        <begin position="1"/>
        <end position="40"/>
    </location>
</feature>
<feature type="compositionally biased region" description="Basic and acidic residues" evidence="1">
    <location>
        <begin position="26"/>
        <end position="38"/>
    </location>
</feature>
<dbReference type="EMBL" id="JYDS01000313">
    <property type="protein sequence ID" value="KRZ15270.1"/>
    <property type="molecule type" value="Genomic_DNA"/>
</dbReference>
<evidence type="ECO:0008006" key="4">
    <source>
        <dbReference type="Google" id="ProtNLM"/>
    </source>
</evidence>
<gene>
    <name evidence="2" type="ORF">T4B_5572</name>
</gene>
<protein>
    <recommendedName>
        <fullName evidence="4">PiggyBac transposable element-derived protein domain-containing protein</fullName>
    </recommendedName>
</protein>
<proteinExistence type="predicted"/>
<accession>A0A0V1HXS4</accession>
<reference evidence="2 3" key="1">
    <citation type="submission" date="2015-01" db="EMBL/GenBank/DDBJ databases">
        <title>Evolution of Trichinella species and genotypes.</title>
        <authorList>
            <person name="Korhonen P.K."/>
            <person name="Edoardo P."/>
            <person name="Giuseppe L.R."/>
            <person name="Gasser R.B."/>
        </authorList>
    </citation>
    <scope>NUCLEOTIDE SEQUENCE [LARGE SCALE GENOMIC DNA]</scope>
    <source>
        <strain evidence="2">ISS588</strain>
    </source>
</reference>
<feature type="region of interest" description="Disordered" evidence="1">
    <location>
        <begin position="56"/>
        <end position="98"/>
    </location>
</feature>
<dbReference type="AlphaFoldDB" id="A0A0V1HXS4"/>
<evidence type="ECO:0000256" key="1">
    <source>
        <dbReference type="SAM" id="MobiDB-lite"/>
    </source>
</evidence>
<organism evidence="2 3">
    <name type="scientific">Trichinella pseudospiralis</name>
    <name type="common">Parasitic roundworm</name>
    <dbReference type="NCBI Taxonomy" id="6337"/>
    <lineage>
        <taxon>Eukaryota</taxon>
        <taxon>Metazoa</taxon>
        <taxon>Ecdysozoa</taxon>
        <taxon>Nematoda</taxon>
        <taxon>Enoplea</taxon>
        <taxon>Dorylaimia</taxon>
        <taxon>Trichinellida</taxon>
        <taxon>Trichinellidae</taxon>
        <taxon>Trichinella</taxon>
    </lineage>
</organism>
<feature type="compositionally biased region" description="Basic and acidic residues" evidence="1">
    <location>
        <begin position="64"/>
        <end position="73"/>
    </location>
</feature>
<sequence length="155" mass="17825">MSRMGQRKSENADNKKQITDVTKQNKQREEGCERRMRTDSSGCRVVEIIAFADTDVCEPEIDSENEHESKSDENVDDSTVSDVPDDSDDEERSRSSDFFTNDMFQAIAEQSTLYATQNGNLTTKFSTCDIEQLTGIRMMMALVPMSRYWMYWLSI</sequence>
<dbReference type="Proteomes" id="UP000054805">
    <property type="component" value="Unassembled WGS sequence"/>
</dbReference>
<evidence type="ECO:0000313" key="3">
    <source>
        <dbReference type="Proteomes" id="UP000054805"/>
    </source>
</evidence>
<name>A0A0V1HXS4_TRIPS</name>